<organism evidence="1">
    <name type="scientific">marine sediment metagenome</name>
    <dbReference type="NCBI Taxonomy" id="412755"/>
    <lineage>
        <taxon>unclassified sequences</taxon>
        <taxon>metagenomes</taxon>
        <taxon>ecological metagenomes</taxon>
    </lineage>
</organism>
<name>X1M3B7_9ZZZZ</name>
<evidence type="ECO:0000313" key="1">
    <source>
        <dbReference type="EMBL" id="GAI00884.1"/>
    </source>
</evidence>
<protein>
    <submittedName>
        <fullName evidence="1">Uncharacterized protein</fullName>
    </submittedName>
</protein>
<gene>
    <name evidence="1" type="ORF">S03H2_72470</name>
</gene>
<accession>X1M3B7</accession>
<reference evidence="1" key="1">
    <citation type="journal article" date="2014" name="Front. Microbiol.">
        <title>High frequency of phylogenetically diverse reductive dehalogenase-homologous genes in deep subseafloor sedimentary metagenomes.</title>
        <authorList>
            <person name="Kawai M."/>
            <person name="Futagami T."/>
            <person name="Toyoda A."/>
            <person name="Takaki Y."/>
            <person name="Nishi S."/>
            <person name="Hori S."/>
            <person name="Arai W."/>
            <person name="Tsubouchi T."/>
            <person name="Morono Y."/>
            <person name="Uchiyama I."/>
            <person name="Ito T."/>
            <person name="Fujiyama A."/>
            <person name="Inagaki F."/>
            <person name="Takami H."/>
        </authorList>
    </citation>
    <scope>NUCLEOTIDE SEQUENCE</scope>
    <source>
        <strain evidence="1">Expedition CK06-06</strain>
    </source>
</reference>
<feature type="non-terminal residue" evidence="1">
    <location>
        <position position="1"/>
    </location>
</feature>
<dbReference type="AlphaFoldDB" id="X1M3B7"/>
<sequence>LPQLSRGIGVVFRCSFLWERKGISKRSVVSDEHFITVPVLAGSPGY</sequence>
<proteinExistence type="predicted"/>
<comment type="caution">
    <text evidence="1">The sequence shown here is derived from an EMBL/GenBank/DDBJ whole genome shotgun (WGS) entry which is preliminary data.</text>
</comment>
<dbReference type="EMBL" id="BARU01049019">
    <property type="protein sequence ID" value="GAI00884.1"/>
    <property type="molecule type" value="Genomic_DNA"/>
</dbReference>